<proteinExistence type="predicted"/>
<evidence type="ECO:0000313" key="1">
    <source>
        <dbReference type="EMBL" id="VDD94559.1"/>
    </source>
</evidence>
<dbReference type="OrthoDB" id="6270329at2759"/>
<dbReference type="InterPro" id="IPR051971">
    <property type="entry name" value="E3_ubiquitin-PDZ_ligase"/>
</dbReference>
<gene>
    <name evidence="1" type="ORF">EVEC_LOCUS9310</name>
</gene>
<accession>A0A0N4VGL4</accession>
<dbReference type="Proteomes" id="UP000274131">
    <property type="component" value="Unassembled WGS sequence"/>
</dbReference>
<dbReference type="WBParaSite" id="EVEC_0000993601-mRNA-1">
    <property type="protein sequence ID" value="EVEC_0000993601-mRNA-1"/>
    <property type="gene ID" value="EVEC_0000993601"/>
</dbReference>
<dbReference type="PANTHER" id="PTHR15545:SF8">
    <property type="entry name" value="SLO-INTERACTING PROTEIN 1"/>
    <property type="match status" value="1"/>
</dbReference>
<keyword evidence="2" id="KW-1185">Reference proteome</keyword>
<dbReference type="AlphaFoldDB" id="A0A0N4VGL4"/>
<sequence>MQKTSYKAGETMYTSPENLAETIALQQRLLRQSLAKQTPKTIAQTSSAANAEEQQYEWKLKRRSDGSKYITKKPVRSRLLKEREKQLNKERSGITTDDDAMSELKTGRFWSREERKKHLEKAKERKLRQHQLIAEKQQLPSDQIIVQLSHKKMMRKEGRQVFDKYATLQEFLAHGIRGPTNRLIEGVLSVTTV</sequence>
<reference evidence="1 2" key="2">
    <citation type="submission" date="2018-10" db="EMBL/GenBank/DDBJ databases">
        <authorList>
            <consortium name="Pathogen Informatics"/>
        </authorList>
    </citation>
    <scope>NUCLEOTIDE SEQUENCE [LARGE SCALE GENOMIC DNA]</scope>
</reference>
<dbReference type="EMBL" id="UXUI01009956">
    <property type="protein sequence ID" value="VDD94559.1"/>
    <property type="molecule type" value="Genomic_DNA"/>
</dbReference>
<name>A0A0N4VGL4_ENTVE</name>
<dbReference type="STRING" id="51028.A0A0N4VGL4"/>
<evidence type="ECO:0000313" key="3">
    <source>
        <dbReference type="WBParaSite" id="EVEC_0000993601-mRNA-1"/>
    </source>
</evidence>
<organism evidence="3">
    <name type="scientific">Enterobius vermicularis</name>
    <name type="common">Human pinworm</name>
    <dbReference type="NCBI Taxonomy" id="51028"/>
    <lineage>
        <taxon>Eukaryota</taxon>
        <taxon>Metazoa</taxon>
        <taxon>Ecdysozoa</taxon>
        <taxon>Nematoda</taxon>
        <taxon>Chromadorea</taxon>
        <taxon>Rhabditida</taxon>
        <taxon>Spirurina</taxon>
        <taxon>Oxyuridomorpha</taxon>
        <taxon>Oxyuroidea</taxon>
        <taxon>Oxyuridae</taxon>
        <taxon>Enterobius</taxon>
    </lineage>
</organism>
<dbReference type="PANTHER" id="PTHR15545">
    <property type="entry name" value="PDZ DOMAIN CONTAINING RING FINGER PROTEIN 3, 4"/>
    <property type="match status" value="1"/>
</dbReference>
<protein>
    <submittedName>
        <fullName evidence="1 3">Uncharacterized protein</fullName>
    </submittedName>
</protein>
<reference evidence="3" key="1">
    <citation type="submission" date="2017-02" db="UniProtKB">
        <authorList>
            <consortium name="WormBaseParasite"/>
        </authorList>
    </citation>
    <scope>IDENTIFICATION</scope>
</reference>
<evidence type="ECO:0000313" key="2">
    <source>
        <dbReference type="Proteomes" id="UP000274131"/>
    </source>
</evidence>